<feature type="compositionally biased region" description="Pro residues" evidence="1">
    <location>
        <begin position="312"/>
        <end position="321"/>
    </location>
</feature>
<evidence type="ECO:0000313" key="2">
    <source>
        <dbReference type="EMBL" id="RPD64589.1"/>
    </source>
</evidence>
<feature type="compositionally biased region" description="Polar residues" evidence="1">
    <location>
        <begin position="51"/>
        <end position="61"/>
    </location>
</feature>
<reference evidence="2" key="1">
    <citation type="journal article" date="2018" name="Genome Biol. Evol.">
        <title>Genomics and development of Lentinus tigrinus, a white-rot wood-decaying mushroom with dimorphic fruiting bodies.</title>
        <authorList>
            <person name="Wu B."/>
            <person name="Xu Z."/>
            <person name="Knudson A."/>
            <person name="Carlson A."/>
            <person name="Chen N."/>
            <person name="Kovaka S."/>
            <person name="LaButti K."/>
            <person name="Lipzen A."/>
            <person name="Pennachio C."/>
            <person name="Riley R."/>
            <person name="Schakwitz W."/>
            <person name="Umezawa K."/>
            <person name="Ohm R.A."/>
            <person name="Grigoriev I.V."/>
            <person name="Nagy L.G."/>
            <person name="Gibbons J."/>
            <person name="Hibbett D."/>
        </authorList>
    </citation>
    <scope>NUCLEOTIDE SEQUENCE [LARGE SCALE GENOMIC DNA]</scope>
    <source>
        <strain evidence="2">ALCF2SS1-6</strain>
    </source>
</reference>
<evidence type="ECO:0000313" key="3">
    <source>
        <dbReference type="Proteomes" id="UP000313359"/>
    </source>
</evidence>
<gene>
    <name evidence="2" type="ORF">L227DRAFT_607249</name>
</gene>
<protein>
    <submittedName>
        <fullName evidence="2">Uncharacterized protein</fullName>
    </submittedName>
</protein>
<dbReference type="Proteomes" id="UP000313359">
    <property type="component" value="Unassembled WGS sequence"/>
</dbReference>
<dbReference type="AlphaFoldDB" id="A0A5C2SNA4"/>
<name>A0A5C2SNA4_9APHY</name>
<sequence length="500" mass="53704">MPADNLYRDIIIISSDEEDCKDELDEEAYAPNAGQEGLRTEGLSYEPSRVEVSSSNSQHRGSASVRAARATSTQVRTAHHNHGAQTNTWVRDDVKREGSALGSPDCPAHRAEEAPLVSEVHRGTSGTVTPLKLEENNIVPAHHPERANAVTESCTSDSQCIQSDRRSTTTAVESSLNFTGHARDTTLGPISKKHDVLRELIATCSTHPPSSYVQAAHMAPRSSPSERSSSVTLPSEPRHSSPDPLVVSLPIASEDAREGSATSPKISETTADNSLVRTDGEAHQTSPTPSEGEVDRLIQVSQIDDLETTPAPVSPLPPSPPSCTSISATQSASTYIIPPDVPWRQPQQRQSDLADWARAYAVSRAAASQPLSWRTLGASYAEEMPAQPVLNDIAQEGLYTIAGAREGSSQGTHNVDVPPPPGVEDPVVRFLKEVSLSPTLADTLREVGVSDEQRIQALGALHWRSLDKLDKALAQAGLDYVARLLIRDGLKKRASQGQPT</sequence>
<proteinExistence type="predicted"/>
<dbReference type="EMBL" id="ML122253">
    <property type="protein sequence ID" value="RPD64589.1"/>
    <property type="molecule type" value="Genomic_DNA"/>
</dbReference>
<feature type="region of interest" description="Disordered" evidence="1">
    <location>
        <begin position="308"/>
        <end position="329"/>
    </location>
</feature>
<organism evidence="2 3">
    <name type="scientific">Lentinus tigrinus ALCF2SS1-6</name>
    <dbReference type="NCBI Taxonomy" id="1328759"/>
    <lineage>
        <taxon>Eukaryota</taxon>
        <taxon>Fungi</taxon>
        <taxon>Dikarya</taxon>
        <taxon>Basidiomycota</taxon>
        <taxon>Agaricomycotina</taxon>
        <taxon>Agaricomycetes</taxon>
        <taxon>Polyporales</taxon>
        <taxon>Polyporaceae</taxon>
        <taxon>Lentinus</taxon>
    </lineage>
</organism>
<feature type="region of interest" description="Disordered" evidence="1">
    <location>
        <begin position="28"/>
        <end position="92"/>
    </location>
</feature>
<keyword evidence="3" id="KW-1185">Reference proteome</keyword>
<feature type="compositionally biased region" description="Polar residues" evidence="1">
    <location>
        <begin position="260"/>
        <end position="276"/>
    </location>
</feature>
<accession>A0A5C2SNA4</accession>
<feature type="region of interest" description="Disordered" evidence="1">
    <location>
        <begin position="208"/>
        <end position="295"/>
    </location>
</feature>
<dbReference type="OrthoDB" id="2758759at2759"/>
<feature type="compositionally biased region" description="Low complexity" evidence="1">
    <location>
        <begin position="62"/>
        <end position="73"/>
    </location>
</feature>
<evidence type="ECO:0000256" key="1">
    <source>
        <dbReference type="SAM" id="MobiDB-lite"/>
    </source>
</evidence>
<feature type="compositionally biased region" description="Low complexity" evidence="1">
    <location>
        <begin position="220"/>
        <end position="230"/>
    </location>
</feature>